<name>A0A9P4JJJ0_9PLEO</name>
<dbReference type="OrthoDB" id="20105at2759"/>
<feature type="compositionally biased region" description="Polar residues" evidence="1">
    <location>
        <begin position="88"/>
        <end position="116"/>
    </location>
</feature>
<sequence length="222" mass="25013">MSDQHNGPPSYYHPPAGPPPGHQQQPSHSPVQQQQPYHPSAQQNTYSLAPEHHQSPEHNPWQQQPSSYQHQQPAGPLDQHLPQFEQPPRSSSPYQQHSEYAHPQSQSPYPQHSEYTQPPPNQTHPAFQQQPPHREQNQNPPLPPRTNTLNTLVPEGDDRAEQVETLQAYEAAAPPPSEHDRNQEILRREFPGIDSSLIAAIYGDSMNLAATREMLHELSSSG</sequence>
<keyword evidence="3" id="KW-1185">Reference proteome</keyword>
<evidence type="ECO:0000313" key="2">
    <source>
        <dbReference type="EMBL" id="KAF2200265.1"/>
    </source>
</evidence>
<reference evidence="2" key="1">
    <citation type="journal article" date="2020" name="Stud. Mycol.">
        <title>101 Dothideomycetes genomes: a test case for predicting lifestyles and emergence of pathogens.</title>
        <authorList>
            <person name="Haridas S."/>
            <person name="Albert R."/>
            <person name="Binder M."/>
            <person name="Bloem J."/>
            <person name="Labutti K."/>
            <person name="Salamov A."/>
            <person name="Andreopoulos B."/>
            <person name="Baker S."/>
            <person name="Barry K."/>
            <person name="Bills G."/>
            <person name="Bluhm B."/>
            <person name="Cannon C."/>
            <person name="Castanera R."/>
            <person name="Culley D."/>
            <person name="Daum C."/>
            <person name="Ezra D."/>
            <person name="Gonzalez J."/>
            <person name="Henrissat B."/>
            <person name="Kuo A."/>
            <person name="Liang C."/>
            <person name="Lipzen A."/>
            <person name="Lutzoni F."/>
            <person name="Magnuson J."/>
            <person name="Mondo S."/>
            <person name="Nolan M."/>
            <person name="Ohm R."/>
            <person name="Pangilinan J."/>
            <person name="Park H.-J."/>
            <person name="Ramirez L."/>
            <person name="Alfaro M."/>
            <person name="Sun H."/>
            <person name="Tritt A."/>
            <person name="Yoshinaga Y."/>
            <person name="Zwiers L.-H."/>
            <person name="Turgeon B."/>
            <person name="Goodwin S."/>
            <person name="Spatafora J."/>
            <person name="Crous P."/>
            <person name="Grigoriev I."/>
        </authorList>
    </citation>
    <scope>NUCLEOTIDE SEQUENCE</scope>
    <source>
        <strain evidence="2">ATCC 74209</strain>
    </source>
</reference>
<protein>
    <submittedName>
        <fullName evidence="2">Uncharacterized protein</fullName>
    </submittedName>
</protein>
<feature type="compositionally biased region" description="Low complexity" evidence="1">
    <location>
        <begin position="62"/>
        <end position="73"/>
    </location>
</feature>
<dbReference type="EMBL" id="ML994030">
    <property type="protein sequence ID" value="KAF2200265.1"/>
    <property type="molecule type" value="Genomic_DNA"/>
</dbReference>
<dbReference type="Proteomes" id="UP000799536">
    <property type="component" value="Unassembled WGS sequence"/>
</dbReference>
<proteinExistence type="predicted"/>
<organism evidence="2 3">
    <name type="scientific">Delitschia confertaspora ATCC 74209</name>
    <dbReference type="NCBI Taxonomy" id="1513339"/>
    <lineage>
        <taxon>Eukaryota</taxon>
        <taxon>Fungi</taxon>
        <taxon>Dikarya</taxon>
        <taxon>Ascomycota</taxon>
        <taxon>Pezizomycotina</taxon>
        <taxon>Dothideomycetes</taxon>
        <taxon>Pleosporomycetidae</taxon>
        <taxon>Pleosporales</taxon>
        <taxon>Delitschiaceae</taxon>
        <taxon>Delitschia</taxon>
    </lineage>
</organism>
<feature type="region of interest" description="Disordered" evidence="1">
    <location>
        <begin position="1"/>
        <end position="183"/>
    </location>
</feature>
<accession>A0A9P4JJJ0</accession>
<evidence type="ECO:0000256" key="1">
    <source>
        <dbReference type="SAM" id="MobiDB-lite"/>
    </source>
</evidence>
<feature type="compositionally biased region" description="Low complexity" evidence="1">
    <location>
        <begin position="145"/>
        <end position="154"/>
    </location>
</feature>
<feature type="compositionally biased region" description="Pro residues" evidence="1">
    <location>
        <begin position="11"/>
        <end position="21"/>
    </location>
</feature>
<dbReference type="AlphaFoldDB" id="A0A9P4JJJ0"/>
<gene>
    <name evidence="2" type="ORF">GQ43DRAFT_80021</name>
</gene>
<feature type="compositionally biased region" description="Low complexity" evidence="1">
    <location>
        <begin position="22"/>
        <end position="43"/>
    </location>
</feature>
<comment type="caution">
    <text evidence="2">The sequence shown here is derived from an EMBL/GenBank/DDBJ whole genome shotgun (WGS) entry which is preliminary data.</text>
</comment>
<evidence type="ECO:0000313" key="3">
    <source>
        <dbReference type="Proteomes" id="UP000799536"/>
    </source>
</evidence>